<name>A0A3N4J959_9PEZI</name>
<sequence>MYSPGFENLGITLKKEKRKKKNRNKKERNMDFFLFFFLLFLLQVLYPQPFKHLEWKQFLDSRSGQ</sequence>
<gene>
    <name evidence="1" type="ORF">L873DRAFT_54554</name>
</gene>
<evidence type="ECO:0000313" key="1">
    <source>
        <dbReference type="EMBL" id="RPA93548.1"/>
    </source>
</evidence>
<proteinExistence type="predicted"/>
<accession>A0A3N4J959</accession>
<dbReference type="Proteomes" id="UP000276215">
    <property type="component" value="Unassembled WGS sequence"/>
</dbReference>
<protein>
    <submittedName>
        <fullName evidence="1">Uncharacterized protein</fullName>
    </submittedName>
</protein>
<evidence type="ECO:0000313" key="2">
    <source>
        <dbReference type="Proteomes" id="UP000276215"/>
    </source>
</evidence>
<dbReference type="EMBL" id="ML120450">
    <property type="protein sequence ID" value="RPA93548.1"/>
    <property type="molecule type" value="Genomic_DNA"/>
</dbReference>
<reference evidence="1 2" key="1">
    <citation type="journal article" date="2018" name="Nat. Ecol. Evol.">
        <title>Pezizomycetes genomes reveal the molecular basis of ectomycorrhizal truffle lifestyle.</title>
        <authorList>
            <person name="Murat C."/>
            <person name="Payen T."/>
            <person name="Noel B."/>
            <person name="Kuo A."/>
            <person name="Morin E."/>
            <person name="Chen J."/>
            <person name="Kohler A."/>
            <person name="Krizsan K."/>
            <person name="Balestrini R."/>
            <person name="Da Silva C."/>
            <person name="Montanini B."/>
            <person name="Hainaut M."/>
            <person name="Levati E."/>
            <person name="Barry K.W."/>
            <person name="Belfiori B."/>
            <person name="Cichocki N."/>
            <person name="Clum A."/>
            <person name="Dockter R.B."/>
            <person name="Fauchery L."/>
            <person name="Guy J."/>
            <person name="Iotti M."/>
            <person name="Le Tacon F."/>
            <person name="Lindquist E.A."/>
            <person name="Lipzen A."/>
            <person name="Malagnac F."/>
            <person name="Mello A."/>
            <person name="Molinier V."/>
            <person name="Miyauchi S."/>
            <person name="Poulain J."/>
            <person name="Riccioni C."/>
            <person name="Rubini A."/>
            <person name="Sitrit Y."/>
            <person name="Splivallo R."/>
            <person name="Traeger S."/>
            <person name="Wang M."/>
            <person name="Zifcakova L."/>
            <person name="Wipf D."/>
            <person name="Zambonelli A."/>
            <person name="Paolocci F."/>
            <person name="Nowrousian M."/>
            <person name="Ottonello S."/>
            <person name="Baldrian P."/>
            <person name="Spatafora J.W."/>
            <person name="Henrissat B."/>
            <person name="Nagy L.G."/>
            <person name="Aury J.M."/>
            <person name="Wincker P."/>
            <person name="Grigoriev I.V."/>
            <person name="Bonfante P."/>
            <person name="Martin F.M."/>
        </authorList>
    </citation>
    <scope>NUCLEOTIDE SEQUENCE [LARGE SCALE GENOMIC DNA]</scope>
    <source>
        <strain evidence="1 2">120613-1</strain>
    </source>
</reference>
<dbReference type="AlphaFoldDB" id="A0A3N4J959"/>
<organism evidence="1 2">
    <name type="scientific">Choiromyces venosus 120613-1</name>
    <dbReference type="NCBI Taxonomy" id="1336337"/>
    <lineage>
        <taxon>Eukaryota</taxon>
        <taxon>Fungi</taxon>
        <taxon>Dikarya</taxon>
        <taxon>Ascomycota</taxon>
        <taxon>Pezizomycotina</taxon>
        <taxon>Pezizomycetes</taxon>
        <taxon>Pezizales</taxon>
        <taxon>Tuberaceae</taxon>
        <taxon>Choiromyces</taxon>
    </lineage>
</organism>
<keyword evidence="2" id="KW-1185">Reference proteome</keyword>